<dbReference type="Proteomes" id="UP000000346">
    <property type="component" value="Chromosome"/>
</dbReference>
<reference evidence="7 8" key="1">
    <citation type="journal article" date="2010" name="Appl. Environ. Microbiol.">
        <title>The genome sequence of the crenarchaeon Acidilobus saccharovorans supports a new order, Acidilobales, and suggests an important ecological role in terrestrial acidic hot springs.</title>
        <authorList>
            <person name="Mardanov A.V."/>
            <person name="Svetlitchnyi V.A."/>
            <person name="Beletsky A.V."/>
            <person name="Prokofeva M.I."/>
            <person name="Bonch-Osmolovskaya E.A."/>
            <person name="Ravin N.V."/>
            <person name="Skryabin K.G."/>
        </authorList>
    </citation>
    <scope>NUCLEOTIDE SEQUENCE [LARGE SCALE GENOMIC DNA]</scope>
    <source>
        <strain evidence="8">DSM 16705 / JCM 18335 / VKM B-2471 / 345-15</strain>
    </source>
</reference>
<dbReference type="SMART" id="SM00490">
    <property type="entry name" value="HELICc"/>
    <property type="match status" value="1"/>
</dbReference>
<keyword evidence="4" id="KW-0067">ATP-binding</keyword>
<dbReference type="SUPFAM" id="SSF52540">
    <property type="entry name" value="P-loop containing nucleoside triphosphate hydrolases"/>
    <property type="match status" value="1"/>
</dbReference>
<dbReference type="InterPro" id="IPR001650">
    <property type="entry name" value="Helicase_C-like"/>
</dbReference>
<dbReference type="Pfam" id="PF00271">
    <property type="entry name" value="Helicase_C"/>
    <property type="match status" value="1"/>
</dbReference>
<dbReference type="eggNOG" id="arCOG00874">
    <property type="taxonomic scope" value="Archaea"/>
</dbReference>
<protein>
    <submittedName>
        <fullName evidence="7">Putative DNA repair helicase</fullName>
    </submittedName>
</protein>
<dbReference type="InterPro" id="IPR006935">
    <property type="entry name" value="Helicase/UvrB_N"/>
</dbReference>
<feature type="domain" description="Helicase ATP-binding" evidence="5">
    <location>
        <begin position="176"/>
        <end position="322"/>
    </location>
</feature>
<evidence type="ECO:0000259" key="6">
    <source>
        <dbReference type="PROSITE" id="PS51194"/>
    </source>
</evidence>
<gene>
    <name evidence="7" type="ordered locus">ASAC_1071</name>
</gene>
<sequence length="541" mass="61083">MIKLEIPPRFKVRGWLSDEDFQRILEFSKYVGRDRGFSIFELSDEKAKESGLGPVDILRELEELKDSIPQQDLETLREYLRRKGTVKIGLNSSSEVVISSELMLKPYLQEYLAQLKYSKELRSYIAKPYLYYDLVRHLNSKGIIVDDKIGLLERAKLPRQVKFVGQLRPYQQEALDAWSKNNNRGVIVLPTGAGKTVVAIAAIAAANVKTLIVAYTKEHVKQWSDAIRRFTDAGGLLGAFYGDEKSIGDITVTTYQTAYRYVRQLSPRFALVIFDEAHHLPADKFKAIAEYMLAPYRMGLSATAVREDNKQEEVFPLVGGIVYQKSASELMQEGFLAPYVIRRVTVKLAPEEQKLYDELRKRYASFAMGRTFQEVLEAAKKGEQNAIQALRIRAQMQSIVQESRSKLDKVVDIAKQELNKGSKIIIFTQYKRQAEELAQRLGALLIHGGLEREARDRALDEFKKLKSGVLVVTTVGDEGLDIPDANVGILVSGTGSRRQFIQRLGRLLRPMPGKTAVLYEVVASGTSEVVQSKKRREAVGD</sequence>
<dbReference type="InterPro" id="IPR050615">
    <property type="entry name" value="ATP-dep_DNA_Helicase"/>
</dbReference>
<dbReference type="CDD" id="cd17926">
    <property type="entry name" value="DEXHc_RE"/>
    <property type="match status" value="1"/>
</dbReference>
<dbReference type="GO" id="GO:0016787">
    <property type="term" value="F:hydrolase activity"/>
    <property type="evidence" value="ECO:0007669"/>
    <property type="project" value="UniProtKB-KW"/>
</dbReference>
<dbReference type="PANTHER" id="PTHR11274">
    <property type="entry name" value="RAD25/XP-B DNA REPAIR HELICASE"/>
    <property type="match status" value="1"/>
</dbReference>
<name>D9Q2D8_ACIS3</name>
<dbReference type="GO" id="GO:0140097">
    <property type="term" value="F:catalytic activity, acting on DNA"/>
    <property type="evidence" value="ECO:0007669"/>
    <property type="project" value="UniProtKB-ARBA"/>
</dbReference>
<dbReference type="InParanoid" id="D9Q2D8"/>
<dbReference type="GO" id="GO:0005524">
    <property type="term" value="F:ATP binding"/>
    <property type="evidence" value="ECO:0007669"/>
    <property type="project" value="UniProtKB-KW"/>
</dbReference>
<organism evidence="7 8">
    <name type="scientific">Acidilobus saccharovorans (strain DSM 16705 / JCM 18335 / VKM B-2471 / 345-15)</name>
    <dbReference type="NCBI Taxonomy" id="666510"/>
    <lineage>
        <taxon>Archaea</taxon>
        <taxon>Thermoproteota</taxon>
        <taxon>Thermoprotei</taxon>
        <taxon>Acidilobales</taxon>
        <taxon>Acidilobaceae</taxon>
        <taxon>Acidilobus</taxon>
    </lineage>
</organism>
<dbReference type="EMBL" id="CP001742">
    <property type="protein sequence ID" value="ADL19476.1"/>
    <property type="molecule type" value="Genomic_DNA"/>
</dbReference>
<dbReference type="GO" id="GO:0003677">
    <property type="term" value="F:DNA binding"/>
    <property type="evidence" value="ECO:0007669"/>
    <property type="project" value="InterPro"/>
</dbReference>
<evidence type="ECO:0000313" key="7">
    <source>
        <dbReference type="EMBL" id="ADL19476.1"/>
    </source>
</evidence>
<dbReference type="Pfam" id="PF04851">
    <property type="entry name" value="ResIII"/>
    <property type="match status" value="1"/>
</dbReference>
<dbReference type="STRING" id="666510.ASAC_1071"/>
<feature type="domain" description="Helicase C-terminal" evidence="6">
    <location>
        <begin position="406"/>
        <end position="541"/>
    </location>
</feature>
<dbReference type="FunCoup" id="D9Q2D8">
    <property type="interactions" value="27"/>
</dbReference>
<keyword evidence="8" id="KW-1185">Reference proteome</keyword>
<dbReference type="InterPro" id="IPR014001">
    <property type="entry name" value="Helicase_ATP-bd"/>
</dbReference>
<proteinExistence type="predicted"/>
<keyword evidence="2" id="KW-0378">Hydrolase</keyword>
<evidence type="ECO:0000256" key="3">
    <source>
        <dbReference type="ARBA" id="ARBA00022806"/>
    </source>
</evidence>
<dbReference type="KEGG" id="asc:ASAC_1071"/>
<dbReference type="PROSITE" id="PS51192">
    <property type="entry name" value="HELICASE_ATP_BIND_1"/>
    <property type="match status" value="1"/>
</dbReference>
<evidence type="ECO:0000259" key="5">
    <source>
        <dbReference type="PROSITE" id="PS51192"/>
    </source>
</evidence>
<dbReference type="GeneID" id="9499318"/>
<dbReference type="GO" id="GO:0004386">
    <property type="term" value="F:helicase activity"/>
    <property type="evidence" value="ECO:0007669"/>
    <property type="project" value="UniProtKB-KW"/>
</dbReference>
<evidence type="ECO:0000256" key="1">
    <source>
        <dbReference type="ARBA" id="ARBA00022741"/>
    </source>
</evidence>
<dbReference type="InterPro" id="IPR027417">
    <property type="entry name" value="P-loop_NTPase"/>
</dbReference>
<dbReference type="AlphaFoldDB" id="D9Q2D8"/>
<dbReference type="PROSITE" id="PS51194">
    <property type="entry name" value="HELICASE_CTER"/>
    <property type="match status" value="1"/>
</dbReference>
<evidence type="ECO:0000256" key="4">
    <source>
        <dbReference type="ARBA" id="ARBA00022840"/>
    </source>
</evidence>
<evidence type="ECO:0000313" key="8">
    <source>
        <dbReference type="Proteomes" id="UP000000346"/>
    </source>
</evidence>
<dbReference type="SMART" id="SM00487">
    <property type="entry name" value="DEXDc"/>
    <property type="match status" value="1"/>
</dbReference>
<dbReference type="Gene3D" id="3.40.50.300">
    <property type="entry name" value="P-loop containing nucleotide triphosphate hydrolases"/>
    <property type="match status" value="2"/>
</dbReference>
<keyword evidence="3 7" id="KW-0347">Helicase</keyword>
<accession>D9Q2D8</accession>
<dbReference type="HOGENOM" id="CLU_008213_6_0_2"/>
<evidence type="ECO:0000256" key="2">
    <source>
        <dbReference type="ARBA" id="ARBA00022801"/>
    </source>
</evidence>
<keyword evidence="1" id="KW-0547">Nucleotide-binding</keyword>
<dbReference type="RefSeq" id="WP_013266988.1">
    <property type="nucleotide sequence ID" value="NC_014374.1"/>
</dbReference>
<dbReference type="PANTHER" id="PTHR11274:SF0">
    <property type="entry name" value="GENERAL TRANSCRIPTION AND DNA REPAIR FACTOR IIH HELICASE SUBUNIT XPB"/>
    <property type="match status" value="1"/>
</dbReference>